<accession>X1PC00</accession>
<protein>
    <recommendedName>
        <fullName evidence="2">Glycerol-3-phosphate dehydrogenase NAD-dependent C-terminal domain-containing protein</fullName>
    </recommendedName>
</protein>
<dbReference type="AlphaFoldDB" id="X1PC00"/>
<comment type="caution">
    <text evidence="1">The sequence shown here is derived from an EMBL/GenBank/DDBJ whole genome shotgun (WGS) entry which is preliminary data.</text>
</comment>
<name>X1PC00_9ZZZZ</name>
<evidence type="ECO:0000313" key="1">
    <source>
        <dbReference type="EMBL" id="GAI36535.1"/>
    </source>
</evidence>
<dbReference type="GO" id="GO:0006072">
    <property type="term" value="P:glycerol-3-phosphate metabolic process"/>
    <property type="evidence" value="ECO:0007669"/>
    <property type="project" value="TreeGrafter"/>
</dbReference>
<dbReference type="GO" id="GO:0005829">
    <property type="term" value="C:cytosol"/>
    <property type="evidence" value="ECO:0007669"/>
    <property type="project" value="TreeGrafter"/>
</dbReference>
<organism evidence="1">
    <name type="scientific">marine sediment metagenome</name>
    <dbReference type="NCBI Taxonomy" id="412755"/>
    <lineage>
        <taxon>unclassified sequences</taxon>
        <taxon>metagenomes</taxon>
        <taxon>ecological metagenomes</taxon>
    </lineage>
</organism>
<evidence type="ECO:0008006" key="2">
    <source>
        <dbReference type="Google" id="ProtNLM"/>
    </source>
</evidence>
<reference evidence="1" key="1">
    <citation type="journal article" date="2014" name="Front. Microbiol.">
        <title>High frequency of phylogenetically diverse reductive dehalogenase-homologous genes in deep subseafloor sedimentary metagenomes.</title>
        <authorList>
            <person name="Kawai M."/>
            <person name="Futagami T."/>
            <person name="Toyoda A."/>
            <person name="Takaki Y."/>
            <person name="Nishi S."/>
            <person name="Hori S."/>
            <person name="Arai W."/>
            <person name="Tsubouchi T."/>
            <person name="Morono Y."/>
            <person name="Uchiyama I."/>
            <person name="Ito T."/>
            <person name="Fujiyama A."/>
            <person name="Inagaki F."/>
            <person name="Takami H."/>
        </authorList>
    </citation>
    <scope>NUCLEOTIDE SEQUENCE</scope>
    <source>
        <strain evidence="1">Expedition CK06-06</strain>
    </source>
</reference>
<dbReference type="EMBL" id="BARV01032657">
    <property type="protein sequence ID" value="GAI36535.1"/>
    <property type="molecule type" value="Genomic_DNA"/>
</dbReference>
<gene>
    <name evidence="1" type="ORF">S06H3_51467</name>
</gene>
<dbReference type="SUPFAM" id="SSF51735">
    <property type="entry name" value="NAD(P)-binding Rossmann-fold domains"/>
    <property type="match status" value="1"/>
</dbReference>
<dbReference type="Gene3D" id="3.40.50.720">
    <property type="entry name" value="NAD(P)-binding Rossmann-like Domain"/>
    <property type="match status" value="1"/>
</dbReference>
<dbReference type="InterPro" id="IPR036291">
    <property type="entry name" value="NAD(P)-bd_dom_sf"/>
</dbReference>
<sequence length="49" mass="5105">MVAAEDEAVARIAQELLTAPNFCVYTNTDVIGVELGGALKNIIALGTEV</sequence>
<dbReference type="PANTHER" id="PTHR11728">
    <property type="entry name" value="GLYCEROL-3-PHOSPHATE DEHYDROGENASE"/>
    <property type="match status" value="1"/>
</dbReference>
<dbReference type="GO" id="GO:0047952">
    <property type="term" value="F:glycerol-3-phosphate dehydrogenase [NAD(P)+] activity"/>
    <property type="evidence" value="ECO:0007669"/>
    <property type="project" value="TreeGrafter"/>
</dbReference>
<dbReference type="PANTHER" id="PTHR11728:SF1">
    <property type="entry name" value="GLYCEROL-3-PHOSPHATE DEHYDROGENASE [NAD(+)] 2, CHLOROPLASTIC"/>
    <property type="match status" value="1"/>
</dbReference>
<proteinExistence type="predicted"/>
<feature type="non-terminal residue" evidence="1">
    <location>
        <position position="49"/>
    </location>
</feature>